<evidence type="ECO:0000313" key="1">
    <source>
        <dbReference type="EMBL" id="GAA3120276.1"/>
    </source>
</evidence>
<comment type="caution">
    <text evidence="1">The sequence shown here is derived from an EMBL/GenBank/DDBJ whole genome shotgun (WGS) entry which is preliminary data.</text>
</comment>
<organism evidence="1 2">
    <name type="scientific">Planomonospora alba</name>
    <dbReference type="NCBI Taxonomy" id="161354"/>
    <lineage>
        <taxon>Bacteria</taxon>
        <taxon>Bacillati</taxon>
        <taxon>Actinomycetota</taxon>
        <taxon>Actinomycetes</taxon>
        <taxon>Streptosporangiales</taxon>
        <taxon>Streptosporangiaceae</taxon>
        <taxon>Planomonospora</taxon>
    </lineage>
</organism>
<dbReference type="EMBL" id="BAAAUT010000005">
    <property type="protein sequence ID" value="GAA3120276.1"/>
    <property type="molecule type" value="Genomic_DNA"/>
</dbReference>
<evidence type="ECO:0000313" key="2">
    <source>
        <dbReference type="Proteomes" id="UP001500320"/>
    </source>
</evidence>
<dbReference type="Pfam" id="PF13830">
    <property type="entry name" value="DUF4192"/>
    <property type="match status" value="1"/>
</dbReference>
<sequence>MTEPLRLSGPADLVAVVPYLLGFHPSLSMVVIMMQSDSGSVLGTIRFDLPDHGAPSIARELSRMLTRNAVTRVMLAGYGPGSRVTPVMDVIRETLPGHGIEVLEALRVEDGRCWSYVCADPSCCPPDGLPVDGCGEIAANAVVAGLVALPDRGALEATLAPVDGARRTAMREATLAAHARANALLASPTSTGAYWYAEGLARIREALCQVDRGQELSDEQVAWLGVLLTIIPVRDSALTFTEHSDQTHLRLWAEVTRRVEPAYVPAPACLAAVMALVTGDGTLALVAVDRALSADPGYRFAGMLRLALSIGVPPSTVADLRTPTMAQDIASIVAENPDGVRPVLCDVTAEGR</sequence>
<protein>
    <recommendedName>
        <fullName evidence="3">DUF4192 domain-containing protein</fullName>
    </recommendedName>
</protein>
<dbReference type="RefSeq" id="WP_344856153.1">
    <property type="nucleotide sequence ID" value="NZ_BAAAUT010000005.1"/>
</dbReference>
<keyword evidence="2" id="KW-1185">Reference proteome</keyword>
<name>A0ABP6MNB4_9ACTN</name>
<dbReference type="InterPro" id="IPR025447">
    <property type="entry name" value="DUF4192"/>
</dbReference>
<gene>
    <name evidence="1" type="ORF">GCM10010466_08960</name>
</gene>
<evidence type="ECO:0008006" key="3">
    <source>
        <dbReference type="Google" id="ProtNLM"/>
    </source>
</evidence>
<dbReference type="Proteomes" id="UP001500320">
    <property type="component" value="Unassembled WGS sequence"/>
</dbReference>
<reference evidence="2" key="1">
    <citation type="journal article" date="2019" name="Int. J. Syst. Evol. Microbiol.">
        <title>The Global Catalogue of Microorganisms (GCM) 10K type strain sequencing project: providing services to taxonomists for standard genome sequencing and annotation.</title>
        <authorList>
            <consortium name="The Broad Institute Genomics Platform"/>
            <consortium name="The Broad Institute Genome Sequencing Center for Infectious Disease"/>
            <person name="Wu L."/>
            <person name="Ma J."/>
        </authorList>
    </citation>
    <scope>NUCLEOTIDE SEQUENCE [LARGE SCALE GENOMIC DNA]</scope>
    <source>
        <strain evidence="2">JCM 9373</strain>
    </source>
</reference>
<proteinExistence type="predicted"/>
<accession>A0ABP6MNB4</accession>